<feature type="domain" description="HMG box" evidence="3">
    <location>
        <begin position="404"/>
        <end position="470"/>
    </location>
</feature>
<keyword evidence="1" id="KW-0238">DNA-binding</keyword>
<feature type="DNA-binding region" description="HMG box" evidence="1">
    <location>
        <begin position="327"/>
        <end position="388"/>
    </location>
</feature>
<evidence type="ECO:0000313" key="4">
    <source>
        <dbReference type="EMBL" id="KAG2235268.1"/>
    </source>
</evidence>
<dbReference type="InterPro" id="IPR036910">
    <property type="entry name" value="HMG_box_dom_sf"/>
</dbReference>
<feature type="DNA-binding region" description="HMG box" evidence="1">
    <location>
        <begin position="404"/>
        <end position="470"/>
    </location>
</feature>
<feature type="compositionally biased region" description="Acidic residues" evidence="2">
    <location>
        <begin position="140"/>
        <end position="153"/>
    </location>
</feature>
<dbReference type="GO" id="GO:0005634">
    <property type="term" value="C:nucleus"/>
    <property type="evidence" value="ECO:0007669"/>
    <property type="project" value="UniProtKB-UniRule"/>
</dbReference>
<dbReference type="EMBL" id="JAEPRE010000036">
    <property type="protein sequence ID" value="KAG2235268.1"/>
    <property type="molecule type" value="Genomic_DNA"/>
</dbReference>
<dbReference type="CDD" id="cd00084">
    <property type="entry name" value="HMG-box_SF"/>
    <property type="match status" value="1"/>
</dbReference>
<evidence type="ECO:0000256" key="2">
    <source>
        <dbReference type="SAM" id="MobiDB-lite"/>
    </source>
</evidence>
<keyword evidence="1" id="KW-0539">Nucleus</keyword>
<proteinExistence type="predicted"/>
<feature type="compositionally biased region" description="Acidic residues" evidence="2">
    <location>
        <begin position="205"/>
        <end position="227"/>
    </location>
</feature>
<dbReference type="PROSITE" id="PS50118">
    <property type="entry name" value="HMG_BOX_2"/>
    <property type="match status" value="2"/>
</dbReference>
<protein>
    <recommendedName>
        <fullName evidence="3">HMG box domain-containing protein</fullName>
    </recommendedName>
</protein>
<dbReference type="Pfam" id="PF00505">
    <property type="entry name" value="HMG_box"/>
    <property type="match status" value="2"/>
</dbReference>
<dbReference type="GO" id="GO:0003677">
    <property type="term" value="F:DNA binding"/>
    <property type="evidence" value="ECO:0007669"/>
    <property type="project" value="UniProtKB-UniRule"/>
</dbReference>
<sequence>MSCCHSNITYFLFFIALNNRKCKACNSLFAPKPVDQSSSKQSSNDLTQVSFNLEFSESENEADNVNEDNGIDSFTEKSTVDLKLAKDKRFLLEFSDSEDSDNEAAQETTSFTGIKEKISLGRLSDKEKNKQKKRAFEPLSDSEEEENDGDDKEESLTNKNKRKKRAFNPLSDSEEANDDDDDDDDYLPSINKQKKNRAFKPLSDSEYEDNDEALSETEYEDHEEVLSEAEMNKRRYGALFDSEEDSESEASARNKYKKIINNSGEKKKGPMPKFDADLLTKNIETYKQPGDLDKKRQKLAAVPVIKLDENGNPVKKKRGKYRFAPKPGNKFNPYILFNKEFRPKIKQANPGLDNIEINLLVGKAYRELDPEKKEKLIENSRKLAEQYKNSDGLPSEEKKNMGLKKLPPNGFILFKETNKDKYENEFKEGMTTNKYLTELWKRLPESERETYREESKNRRQEFMINHPIILEDLGNANVSLYNFARKRQDKYSKAPILALEDLDRTEIKENFLPFSRCSDLEHRCYTGHPKWRPSKFVDSTLDPLVVFGDGMKHKDAVRLKKRLSRVTNILYKEVICRQKQNLVAIVDINEFRTSVISLF</sequence>
<dbReference type="Gene3D" id="1.10.30.10">
    <property type="entry name" value="High mobility group box domain"/>
    <property type="match status" value="2"/>
</dbReference>
<name>A0A8H7W0B7_9FUNG</name>
<dbReference type="SUPFAM" id="SSF47095">
    <property type="entry name" value="HMG-box"/>
    <property type="match status" value="2"/>
</dbReference>
<dbReference type="Proteomes" id="UP000613177">
    <property type="component" value="Unassembled WGS sequence"/>
</dbReference>
<evidence type="ECO:0000259" key="3">
    <source>
        <dbReference type="PROSITE" id="PS50118"/>
    </source>
</evidence>
<dbReference type="SMART" id="SM00398">
    <property type="entry name" value="HMG"/>
    <property type="match status" value="2"/>
</dbReference>
<evidence type="ECO:0000256" key="1">
    <source>
        <dbReference type="PROSITE-ProRule" id="PRU00267"/>
    </source>
</evidence>
<feature type="domain" description="HMG box" evidence="3">
    <location>
        <begin position="327"/>
        <end position="388"/>
    </location>
</feature>
<accession>A0A8H7W0B7</accession>
<keyword evidence="5" id="KW-1185">Reference proteome</keyword>
<gene>
    <name evidence="4" type="ORF">INT48_004735</name>
</gene>
<feature type="compositionally biased region" description="Acidic residues" evidence="2">
    <location>
        <begin position="172"/>
        <end position="186"/>
    </location>
</feature>
<dbReference type="InterPro" id="IPR009071">
    <property type="entry name" value="HMG_box_dom"/>
</dbReference>
<dbReference type="AlphaFoldDB" id="A0A8H7W0B7"/>
<comment type="caution">
    <text evidence="4">The sequence shown here is derived from an EMBL/GenBank/DDBJ whole genome shotgun (WGS) entry which is preliminary data.</text>
</comment>
<reference evidence="4" key="1">
    <citation type="submission" date="2021-01" db="EMBL/GenBank/DDBJ databases">
        <title>Metabolic potential, ecology and presence of endohyphal bacteria is reflected in genomic diversity of Mucoromycotina.</title>
        <authorList>
            <person name="Muszewska A."/>
            <person name="Okrasinska A."/>
            <person name="Steczkiewicz K."/>
            <person name="Drgas O."/>
            <person name="Orlowska M."/>
            <person name="Perlinska-Lenart U."/>
            <person name="Aleksandrzak-Piekarczyk T."/>
            <person name="Szatraj K."/>
            <person name="Zielenkiewicz U."/>
            <person name="Pilsyk S."/>
            <person name="Malc E."/>
            <person name="Mieczkowski P."/>
            <person name="Kruszewska J.S."/>
            <person name="Biernat P."/>
            <person name="Pawlowska J."/>
        </authorList>
    </citation>
    <scope>NUCLEOTIDE SEQUENCE</scope>
    <source>
        <strain evidence="4">WA0000018081</strain>
    </source>
</reference>
<evidence type="ECO:0000313" key="5">
    <source>
        <dbReference type="Proteomes" id="UP000613177"/>
    </source>
</evidence>
<feature type="region of interest" description="Disordered" evidence="2">
    <location>
        <begin position="122"/>
        <end position="230"/>
    </location>
</feature>
<organism evidence="4 5">
    <name type="scientific">Thamnidium elegans</name>
    <dbReference type="NCBI Taxonomy" id="101142"/>
    <lineage>
        <taxon>Eukaryota</taxon>
        <taxon>Fungi</taxon>
        <taxon>Fungi incertae sedis</taxon>
        <taxon>Mucoromycota</taxon>
        <taxon>Mucoromycotina</taxon>
        <taxon>Mucoromycetes</taxon>
        <taxon>Mucorales</taxon>
        <taxon>Mucorineae</taxon>
        <taxon>Mucoraceae</taxon>
        <taxon>Thamnidium</taxon>
    </lineage>
</organism>